<gene>
    <name evidence="3" type="ORF">KKR91_10770</name>
</gene>
<proteinExistence type="predicted"/>
<sequence length="155" mass="16983">MAKMTKAQREWRPGMPKKRRSIRIMFASTMLVLEAFLVLFATLAVFGLQRDVISPVLIFGCGLALFAALIGTCAVLSKPAGPIIGWILQLVIIATGFLQPEMFLVGAIFAATWWYGLKTGMRLDRENRERDREQVEFDKAHPEAAGDGSAPAGGS</sequence>
<feature type="transmembrane region" description="Helical" evidence="2">
    <location>
        <begin position="21"/>
        <end position="46"/>
    </location>
</feature>
<feature type="transmembrane region" description="Helical" evidence="2">
    <location>
        <begin position="52"/>
        <end position="76"/>
    </location>
</feature>
<dbReference type="RefSeq" id="WP_210229438.1">
    <property type="nucleotide sequence ID" value="NZ_CP076022.1"/>
</dbReference>
<feature type="compositionally biased region" description="Basic and acidic residues" evidence="1">
    <location>
        <begin position="128"/>
        <end position="144"/>
    </location>
</feature>
<name>A0A975M2Z1_9MICC</name>
<keyword evidence="2" id="KW-0812">Transmembrane</keyword>
<dbReference type="Pfam" id="PF14017">
    <property type="entry name" value="DUF4233"/>
    <property type="match status" value="1"/>
</dbReference>
<dbReference type="KEGG" id="ajg:KKR91_10770"/>
<dbReference type="InterPro" id="IPR025327">
    <property type="entry name" value="DUF4233"/>
</dbReference>
<protein>
    <submittedName>
        <fullName evidence="3">DUF4233 domain-containing protein</fullName>
    </submittedName>
</protein>
<dbReference type="AlphaFoldDB" id="A0A975M2Z1"/>
<keyword evidence="2" id="KW-0472">Membrane</keyword>
<organism evidence="3 4">
    <name type="scientific">Arthrobacter jiangjiafuii</name>
    <dbReference type="NCBI Taxonomy" id="2817475"/>
    <lineage>
        <taxon>Bacteria</taxon>
        <taxon>Bacillati</taxon>
        <taxon>Actinomycetota</taxon>
        <taxon>Actinomycetes</taxon>
        <taxon>Micrococcales</taxon>
        <taxon>Micrococcaceae</taxon>
        <taxon>Arthrobacter</taxon>
    </lineage>
</organism>
<feature type="compositionally biased region" description="Low complexity" evidence="1">
    <location>
        <begin position="145"/>
        <end position="155"/>
    </location>
</feature>
<reference evidence="3 4" key="1">
    <citation type="submission" date="2021-05" db="EMBL/GenBank/DDBJ databases">
        <title>Novel species in genus Arthrobacter.</title>
        <authorList>
            <person name="Zhang G."/>
        </authorList>
    </citation>
    <scope>NUCLEOTIDE SEQUENCE [LARGE SCALE GENOMIC DNA]</scope>
    <source>
        <strain evidence="4">zg-ZUI227</strain>
    </source>
</reference>
<feature type="transmembrane region" description="Helical" evidence="2">
    <location>
        <begin position="83"/>
        <end position="116"/>
    </location>
</feature>
<dbReference type="EMBL" id="CP076022">
    <property type="protein sequence ID" value="QWC09008.1"/>
    <property type="molecule type" value="Genomic_DNA"/>
</dbReference>
<evidence type="ECO:0000256" key="2">
    <source>
        <dbReference type="SAM" id="Phobius"/>
    </source>
</evidence>
<feature type="region of interest" description="Disordered" evidence="1">
    <location>
        <begin position="128"/>
        <end position="155"/>
    </location>
</feature>
<evidence type="ECO:0000256" key="1">
    <source>
        <dbReference type="SAM" id="MobiDB-lite"/>
    </source>
</evidence>
<keyword evidence="4" id="KW-1185">Reference proteome</keyword>
<dbReference type="Proteomes" id="UP000676885">
    <property type="component" value="Chromosome"/>
</dbReference>
<keyword evidence="2" id="KW-1133">Transmembrane helix</keyword>
<accession>A0A975M2Z1</accession>
<evidence type="ECO:0000313" key="4">
    <source>
        <dbReference type="Proteomes" id="UP000676885"/>
    </source>
</evidence>
<evidence type="ECO:0000313" key="3">
    <source>
        <dbReference type="EMBL" id="QWC09008.1"/>
    </source>
</evidence>